<feature type="compositionally biased region" description="Basic and acidic residues" evidence="7">
    <location>
        <begin position="10"/>
        <end position="21"/>
    </location>
</feature>
<dbReference type="PANTHER" id="PTHR23183:SF0">
    <property type="entry name" value="NUCLEOLAR PROTEIN 14"/>
    <property type="match status" value="1"/>
</dbReference>
<evidence type="ECO:0000313" key="9">
    <source>
        <dbReference type="Proteomes" id="UP000770661"/>
    </source>
</evidence>
<evidence type="ECO:0000313" key="8">
    <source>
        <dbReference type="EMBL" id="KAG0719301.1"/>
    </source>
</evidence>
<name>A0A8J4Y8R0_CHIOP</name>
<organism evidence="8 9">
    <name type="scientific">Chionoecetes opilio</name>
    <name type="common">Atlantic snow crab</name>
    <name type="synonym">Cancer opilio</name>
    <dbReference type="NCBI Taxonomy" id="41210"/>
    <lineage>
        <taxon>Eukaryota</taxon>
        <taxon>Metazoa</taxon>
        <taxon>Ecdysozoa</taxon>
        <taxon>Arthropoda</taxon>
        <taxon>Crustacea</taxon>
        <taxon>Multicrustacea</taxon>
        <taxon>Malacostraca</taxon>
        <taxon>Eumalacostraca</taxon>
        <taxon>Eucarida</taxon>
        <taxon>Decapoda</taxon>
        <taxon>Pleocyemata</taxon>
        <taxon>Brachyura</taxon>
        <taxon>Eubrachyura</taxon>
        <taxon>Majoidea</taxon>
        <taxon>Majidae</taxon>
        <taxon>Chionoecetes</taxon>
    </lineage>
</organism>
<dbReference type="Proteomes" id="UP000770661">
    <property type="component" value="Unassembled WGS sequence"/>
</dbReference>
<comment type="similarity">
    <text evidence="2">Belongs to the NOP14 family.</text>
</comment>
<keyword evidence="3" id="KW-0690">Ribosome biogenesis</keyword>
<evidence type="ECO:0000256" key="2">
    <source>
        <dbReference type="ARBA" id="ARBA00007466"/>
    </source>
</evidence>
<evidence type="ECO:0000256" key="7">
    <source>
        <dbReference type="SAM" id="MobiDB-lite"/>
    </source>
</evidence>
<feature type="region of interest" description="Disordered" evidence="7">
    <location>
        <begin position="58"/>
        <end position="192"/>
    </location>
</feature>
<dbReference type="GO" id="GO:0030692">
    <property type="term" value="C:Noc4p-Nop14p complex"/>
    <property type="evidence" value="ECO:0007669"/>
    <property type="project" value="TreeGrafter"/>
</dbReference>
<comment type="function">
    <text evidence="6">Involved in nucleolar processing of pre-18S ribosomal RNA. Has a role in the nuclear export of 40S pre-ribosomal subunit to the cytoplasm.</text>
</comment>
<feature type="compositionally biased region" description="Basic and acidic residues" evidence="7">
    <location>
        <begin position="96"/>
        <end position="109"/>
    </location>
</feature>
<gene>
    <name evidence="8" type="primary">NOP14</name>
    <name evidence="8" type="ORF">GWK47_050803</name>
</gene>
<feature type="compositionally biased region" description="Basic and acidic residues" evidence="7">
    <location>
        <begin position="58"/>
        <end position="78"/>
    </location>
</feature>
<comment type="caution">
    <text evidence="8">The sequence shown here is derived from an EMBL/GenBank/DDBJ whole genome shotgun (WGS) entry which is preliminary data.</text>
</comment>
<keyword evidence="5" id="KW-0539">Nucleus</keyword>
<comment type="subcellular location">
    <subcellularLocation>
        <location evidence="1">Nucleus</location>
        <location evidence="1">Nucleolus</location>
    </subcellularLocation>
</comment>
<keyword evidence="9" id="KW-1185">Reference proteome</keyword>
<dbReference type="OrthoDB" id="441771at2759"/>
<proteinExistence type="inferred from homology"/>
<dbReference type="GO" id="GO:0032040">
    <property type="term" value="C:small-subunit processome"/>
    <property type="evidence" value="ECO:0007669"/>
    <property type="project" value="InterPro"/>
</dbReference>
<dbReference type="PANTHER" id="PTHR23183">
    <property type="entry name" value="NOP14"/>
    <property type="match status" value="1"/>
</dbReference>
<dbReference type="AlphaFoldDB" id="A0A8J4Y8R0"/>
<dbReference type="Pfam" id="PF04147">
    <property type="entry name" value="Nop14"/>
    <property type="match status" value="1"/>
</dbReference>
<evidence type="ECO:0000256" key="1">
    <source>
        <dbReference type="ARBA" id="ARBA00004604"/>
    </source>
</evidence>
<dbReference type="EMBL" id="JACEEZ010014762">
    <property type="protein sequence ID" value="KAG0719301.1"/>
    <property type="molecule type" value="Genomic_DNA"/>
</dbReference>
<sequence length="643" mass="73645">MKLMSSQAMTKDDKDNAQKNCEFRDYDTLVKELVFDRTGKAKAVEKLKTPEELISRERERLLALETDRVRRMTGEKASSRTKPKSADDLDDGFTLRQDHRYHVSYKDGEILDPSGAEERGAEDEENEDKGSNGSEGEEDKEEDEEEEEGEEEEDTDHEVNSSDEESDKYSDILEDSDSEQDEATVDKTDTKLTQTKEIKTGKEKEMMEAAKKEIPFTFEVPQEYEAFWALLENHSPKEVGLILERMITCNHPSLGGKNKEKCDDVFAYILQTLHILTEKDEDSFVVGVSPFVYIDYLVPPLYTLTQVSPVNSAKALLQVIEEKYEDCSKVKFRRYPLASTFIFLKIAGLLFPASDYVHPVMTPVMVFLCHLLGQAKVVTRRDITAAMFTAHLLYEYLSLSKRFLPELTNTMNGLLFMAIEGKDKTRLPLTHPFKCVGPTASLLLLETPMPQFSASKMAFADLNDNEKQIDDDFRSNVFYKAVELLKLLSNCWIELPSIRAIMTPTKTLLEAVSLEYYTDDVKEAVKEIMSLFESLPSEGNALVREERKPTAIKMFEPAIEKIIDGVKKRHGTKEYLEKQKLMHKLKKEKKGARREIQRDTAFLANQQLQETLQSDAIRKRKVTQIMSGLQIQEGEFKKMKKKK</sequence>
<keyword evidence="4" id="KW-0698">rRNA processing</keyword>
<evidence type="ECO:0000256" key="5">
    <source>
        <dbReference type="ARBA" id="ARBA00023242"/>
    </source>
</evidence>
<accession>A0A8J4Y8R0</accession>
<dbReference type="GO" id="GO:0030490">
    <property type="term" value="P:maturation of SSU-rRNA"/>
    <property type="evidence" value="ECO:0007669"/>
    <property type="project" value="TreeGrafter"/>
</dbReference>
<feature type="compositionally biased region" description="Acidic residues" evidence="7">
    <location>
        <begin position="135"/>
        <end position="183"/>
    </location>
</feature>
<evidence type="ECO:0000256" key="6">
    <source>
        <dbReference type="ARBA" id="ARBA00024695"/>
    </source>
</evidence>
<feature type="region of interest" description="Disordered" evidence="7">
    <location>
        <begin position="1"/>
        <end position="21"/>
    </location>
</feature>
<reference evidence="8" key="1">
    <citation type="submission" date="2020-07" db="EMBL/GenBank/DDBJ databases">
        <title>The High-quality genome of the commercially important snow crab, Chionoecetes opilio.</title>
        <authorList>
            <person name="Jeong J.-H."/>
            <person name="Ryu S."/>
        </authorList>
    </citation>
    <scope>NUCLEOTIDE SEQUENCE</scope>
    <source>
        <strain evidence="8">MADBK_172401_WGS</strain>
        <tissue evidence="8">Digestive gland</tissue>
    </source>
</reference>
<evidence type="ECO:0000256" key="4">
    <source>
        <dbReference type="ARBA" id="ARBA00022552"/>
    </source>
</evidence>
<evidence type="ECO:0000256" key="3">
    <source>
        <dbReference type="ARBA" id="ARBA00022517"/>
    </source>
</evidence>
<protein>
    <submittedName>
        <fullName evidence="8">Nucleolar protein 14</fullName>
    </submittedName>
</protein>
<dbReference type="InterPro" id="IPR007276">
    <property type="entry name" value="Nop14"/>
</dbReference>